<organism evidence="2 3">
    <name type="scientific">Bacillus songklensis</name>
    <dbReference type="NCBI Taxonomy" id="1069116"/>
    <lineage>
        <taxon>Bacteria</taxon>
        <taxon>Bacillati</taxon>
        <taxon>Bacillota</taxon>
        <taxon>Bacilli</taxon>
        <taxon>Bacillales</taxon>
        <taxon>Bacillaceae</taxon>
        <taxon>Bacillus</taxon>
    </lineage>
</organism>
<evidence type="ECO:0000256" key="1">
    <source>
        <dbReference type="SAM" id="Phobius"/>
    </source>
</evidence>
<dbReference type="Proteomes" id="UP001595752">
    <property type="component" value="Unassembled WGS sequence"/>
</dbReference>
<comment type="caution">
    <text evidence="2">The sequence shown here is derived from an EMBL/GenBank/DDBJ whole genome shotgun (WGS) entry which is preliminary data.</text>
</comment>
<proteinExistence type="predicted"/>
<keyword evidence="1" id="KW-0472">Membrane</keyword>
<feature type="transmembrane region" description="Helical" evidence="1">
    <location>
        <begin position="47"/>
        <end position="71"/>
    </location>
</feature>
<sequence length="73" mass="8241">MNPGILIHNVYGLIYFTGGTFGQALALAAVFFYIFRTYRKKSLPLLPLLDLLSFTAITGFIAYAIHGYFLFRT</sequence>
<accession>A0ABV8B6X4</accession>
<reference evidence="3" key="1">
    <citation type="journal article" date="2019" name="Int. J. Syst. Evol. Microbiol.">
        <title>The Global Catalogue of Microorganisms (GCM) 10K type strain sequencing project: providing services to taxonomists for standard genome sequencing and annotation.</title>
        <authorList>
            <consortium name="The Broad Institute Genomics Platform"/>
            <consortium name="The Broad Institute Genome Sequencing Center for Infectious Disease"/>
            <person name="Wu L."/>
            <person name="Ma J."/>
        </authorList>
    </citation>
    <scope>NUCLEOTIDE SEQUENCE [LARGE SCALE GENOMIC DNA]</scope>
    <source>
        <strain evidence="3">CCUG 61889</strain>
    </source>
</reference>
<protein>
    <recommendedName>
        <fullName evidence="4">Prolipoprotein diacylglyceryl transferase</fullName>
    </recommendedName>
</protein>
<evidence type="ECO:0008006" key="4">
    <source>
        <dbReference type="Google" id="ProtNLM"/>
    </source>
</evidence>
<keyword evidence="1" id="KW-0812">Transmembrane</keyword>
<name>A0ABV8B6X4_9BACI</name>
<evidence type="ECO:0000313" key="3">
    <source>
        <dbReference type="Proteomes" id="UP001595752"/>
    </source>
</evidence>
<evidence type="ECO:0000313" key="2">
    <source>
        <dbReference type="EMBL" id="MFC3886078.1"/>
    </source>
</evidence>
<dbReference type="RefSeq" id="WP_377918446.1">
    <property type="nucleotide sequence ID" value="NZ_JBHRZT010000072.1"/>
</dbReference>
<feature type="transmembrane region" description="Helical" evidence="1">
    <location>
        <begin position="12"/>
        <end position="35"/>
    </location>
</feature>
<gene>
    <name evidence="2" type="ORF">ACFOU2_22390</name>
</gene>
<dbReference type="EMBL" id="JBHRZT010000072">
    <property type="protein sequence ID" value="MFC3886078.1"/>
    <property type="molecule type" value="Genomic_DNA"/>
</dbReference>
<keyword evidence="1" id="KW-1133">Transmembrane helix</keyword>
<keyword evidence="3" id="KW-1185">Reference proteome</keyword>